<dbReference type="GO" id="GO:0045053">
    <property type="term" value="P:protein retention in Golgi apparatus"/>
    <property type="evidence" value="ECO:0007669"/>
    <property type="project" value="TreeGrafter"/>
</dbReference>
<reference evidence="3" key="1">
    <citation type="journal article" date="2023" name="IScience">
        <title>Live-bearing cockroach genome reveals convergent evolutionary mechanisms linked to viviparity in insects and beyond.</title>
        <authorList>
            <person name="Fouks B."/>
            <person name="Harrison M.C."/>
            <person name="Mikhailova A.A."/>
            <person name="Marchal E."/>
            <person name="English S."/>
            <person name="Carruthers M."/>
            <person name="Jennings E.C."/>
            <person name="Chiamaka E.L."/>
            <person name="Frigard R.A."/>
            <person name="Pippel M."/>
            <person name="Attardo G.M."/>
            <person name="Benoit J.B."/>
            <person name="Bornberg-Bauer E."/>
            <person name="Tobe S.S."/>
        </authorList>
    </citation>
    <scope>NUCLEOTIDE SEQUENCE</scope>
    <source>
        <strain evidence="3">Stay&amp;Tobe</strain>
    </source>
</reference>
<gene>
    <name evidence="3" type="ORF">L9F63_003182</name>
</gene>
<dbReference type="Proteomes" id="UP001233999">
    <property type="component" value="Unassembled WGS sequence"/>
</dbReference>
<evidence type="ECO:0000256" key="1">
    <source>
        <dbReference type="SAM" id="MobiDB-lite"/>
    </source>
</evidence>
<feature type="non-terminal residue" evidence="3">
    <location>
        <position position="797"/>
    </location>
</feature>
<feature type="domain" description="Intermembrane lipid transfer protein VPS13-like C-terminal" evidence="2">
    <location>
        <begin position="740"/>
        <end position="795"/>
    </location>
</feature>
<comment type="caution">
    <text evidence="3">The sequence shown here is derived from an EMBL/GenBank/DDBJ whole genome shotgun (WGS) entry which is preliminary data.</text>
</comment>
<evidence type="ECO:0000313" key="3">
    <source>
        <dbReference type="EMBL" id="KAJ9582489.1"/>
    </source>
</evidence>
<feature type="non-terminal residue" evidence="3">
    <location>
        <position position="1"/>
    </location>
</feature>
<protein>
    <recommendedName>
        <fullName evidence="2">Intermembrane lipid transfer protein VPS13-like C-terminal domain-containing protein</fullName>
    </recommendedName>
</protein>
<dbReference type="InterPro" id="IPR026847">
    <property type="entry name" value="VPS13"/>
</dbReference>
<keyword evidence="4" id="KW-1185">Reference proteome</keyword>
<dbReference type="AlphaFoldDB" id="A0AAD7ZKN7"/>
<organism evidence="3 4">
    <name type="scientific">Diploptera punctata</name>
    <name type="common">Pacific beetle cockroach</name>
    <dbReference type="NCBI Taxonomy" id="6984"/>
    <lineage>
        <taxon>Eukaryota</taxon>
        <taxon>Metazoa</taxon>
        <taxon>Ecdysozoa</taxon>
        <taxon>Arthropoda</taxon>
        <taxon>Hexapoda</taxon>
        <taxon>Insecta</taxon>
        <taxon>Pterygota</taxon>
        <taxon>Neoptera</taxon>
        <taxon>Polyneoptera</taxon>
        <taxon>Dictyoptera</taxon>
        <taxon>Blattodea</taxon>
        <taxon>Blaberoidea</taxon>
        <taxon>Blaberidae</taxon>
        <taxon>Diplopterinae</taxon>
        <taxon>Diploptera</taxon>
    </lineage>
</organism>
<dbReference type="PANTHER" id="PTHR16166">
    <property type="entry name" value="VACUOLAR PROTEIN SORTING-ASSOCIATED PROTEIN VPS13"/>
    <property type="match status" value="1"/>
</dbReference>
<dbReference type="GO" id="GO:0006623">
    <property type="term" value="P:protein targeting to vacuole"/>
    <property type="evidence" value="ECO:0007669"/>
    <property type="project" value="TreeGrafter"/>
</dbReference>
<sequence>CVPFWPETDSMRMYVKYRDSKLVSQHFPITHIHQTVLRMDKEAGLCVDVNGGSEQPFTITFRSYQLGDAPVRVDNLCEDLFLKIHQQDLGQVALLSPYQSMLYTWDDPSKERSLLWNVYNKKSKGFVAEFWKDGYGQERVSFHTVKQPCVATATPTVTSKLSASLKRISPKSPVQDGSSSSDDTESDEQKPQQLKKTRKDKVTVYWVSYLEGPQRVLLFTQDERIAYQARSNIDAEKSNVELFLSVSGIGVSLALESNYSQKELAYLSVSDSSALWEVMVAHRWKLLTLELASWIEDKWKQDQKKAQMKDYVHVDFEKMQMTKPFYGDLRRRYYPGLWLQYRRSDHQSYLHCKVHRIQIDNQLNDAVFPTVLYPTPVPQHIVRRVGMKPCIELAIMKRHRPSQNQDVYKFIKLLVQEFSVQLDKGFLLSMYDIISSYHAEEKPSVRIRADIALVHIPIAMIAAKTVTDGPKVMIEYLHLSPLTLEFSFSPRGAVYQKHKVQSFKSDLIDFFLNSFGATLTEVKGIKMAYMEQKGCLVNMSQQLDEVYRHYVSQLIQQFHVLVLGLDVLGNPYGLITDFTEGFGDFFYEPFLGMMEGPDEFAEGLGYGAQSLLGHVVGGTSGSVSLISSSLGDLLSSLSFDEDYKKKRRFCLQQTSDLPTTVLQASKTFVMGVALGLSGVIMKPIIGAQLEGVEGFFKGVGKGLMGLMTKPAGGVLDCIAMALDGIKRAAEMGEDVVMRTRLPRFMNPYLGLKPFSVYEATGMHLLNTLSKGHYSDTDIYWAHASLSKEAKTNVLISL</sequence>
<dbReference type="Pfam" id="PF25037">
    <property type="entry name" value="VPS13_C"/>
    <property type="match status" value="1"/>
</dbReference>
<feature type="region of interest" description="Disordered" evidence="1">
    <location>
        <begin position="162"/>
        <end position="196"/>
    </location>
</feature>
<dbReference type="InterPro" id="IPR056748">
    <property type="entry name" value="VPS13-like_C"/>
</dbReference>
<dbReference type="PANTHER" id="PTHR16166:SF146">
    <property type="entry name" value="VACUOLAR PROTEIN SORTING-ASSOCIATED PROTEIN 13A-LIKE ISOFORM X1"/>
    <property type="match status" value="1"/>
</dbReference>
<accession>A0AAD7ZKN7</accession>
<proteinExistence type="predicted"/>
<evidence type="ECO:0000259" key="2">
    <source>
        <dbReference type="Pfam" id="PF25037"/>
    </source>
</evidence>
<dbReference type="EMBL" id="JASPKZ010007797">
    <property type="protein sequence ID" value="KAJ9582489.1"/>
    <property type="molecule type" value="Genomic_DNA"/>
</dbReference>
<evidence type="ECO:0000313" key="4">
    <source>
        <dbReference type="Proteomes" id="UP001233999"/>
    </source>
</evidence>
<name>A0AAD7ZKN7_DIPPU</name>
<reference evidence="3" key="2">
    <citation type="submission" date="2023-05" db="EMBL/GenBank/DDBJ databases">
        <authorList>
            <person name="Fouks B."/>
        </authorList>
    </citation>
    <scope>NUCLEOTIDE SEQUENCE</scope>
    <source>
        <strain evidence="3">Stay&amp;Tobe</strain>
        <tissue evidence="3">Testes</tissue>
    </source>
</reference>